<feature type="region of interest" description="Disordered" evidence="1">
    <location>
        <begin position="39"/>
        <end position="58"/>
    </location>
</feature>
<proteinExistence type="predicted"/>
<dbReference type="Proteomes" id="UP000199021">
    <property type="component" value="Unassembled WGS sequence"/>
</dbReference>
<evidence type="ECO:0000256" key="2">
    <source>
        <dbReference type="SAM" id="Phobius"/>
    </source>
</evidence>
<keyword evidence="2" id="KW-0812">Transmembrane</keyword>
<evidence type="ECO:0000313" key="3">
    <source>
        <dbReference type="EMBL" id="SER17408.1"/>
    </source>
</evidence>
<evidence type="ECO:0008006" key="5">
    <source>
        <dbReference type="Google" id="ProtNLM"/>
    </source>
</evidence>
<name>A0A1H9M152_9BACT</name>
<dbReference type="EMBL" id="FOFB01000026">
    <property type="protein sequence ID" value="SER17408.1"/>
    <property type="molecule type" value="Genomic_DNA"/>
</dbReference>
<feature type="transmembrane region" description="Helical" evidence="2">
    <location>
        <begin position="71"/>
        <end position="89"/>
    </location>
</feature>
<dbReference type="STRING" id="478744.SAMN05444359_12676"/>
<accession>A0A1H9M152</accession>
<keyword evidence="2" id="KW-1133">Transmembrane helix</keyword>
<keyword evidence="4" id="KW-1185">Reference proteome</keyword>
<dbReference type="InParanoid" id="A0A1H9M152"/>
<gene>
    <name evidence="3" type="ORF">SAMN05444359_12676</name>
</gene>
<sequence length="230" mass="26841">MIVLFCLLLISGGHTLAQNDKSPVFPEKRHQELMEEISFLPEDEEEKEEEEPPEPDWDFNWDFNLSNTTTIIIFSILIAALGFLIYRMLGDVNMRKRTREEGDEDQEFIDLEDLEEEKLVATGVSLSLLERAEEAGQFDVAVRLLYIQLLKELQDAGLIQYRRDYSNRDYQNQLLGKEVLTDFREVTIDYERYWYGKYAIEKLGYRLVQRKFNVLSSQIASSSAKVSPHA</sequence>
<protein>
    <recommendedName>
        <fullName evidence="5">DUF4129 domain-containing protein</fullName>
    </recommendedName>
</protein>
<evidence type="ECO:0000313" key="4">
    <source>
        <dbReference type="Proteomes" id="UP000199021"/>
    </source>
</evidence>
<feature type="compositionally biased region" description="Acidic residues" evidence="1">
    <location>
        <begin position="41"/>
        <end position="58"/>
    </location>
</feature>
<keyword evidence="2" id="KW-0472">Membrane</keyword>
<organism evidence="3 4">
    <name type="scientific">Neolewinella agarilytica</name>
    <dbReference type="NCBI Taxonomy" id="478744"/>
    <lineage>
        <taxon>Bacteria</taxon>
        <taxon>Pseudomonadati</taxon>
        <taxon>Bacteroidota</taxon>
        <taxon>Saprospiria</taxon>
        <taxon>Saprospirales</taxon>
        <taxon>Lewinellaceae</taxon>
        <taxon>Neolewinella</taxon>
    </lineage>
</organism>
<reference evidence="4" key="1">
    <citation type="submission" date="2016-10" db="EMBL/GenBank/DDBJ databases">
        <authorList>
            <person name="Varghese N."/>
            <person name="Submissions S."/>
        </authorList>
    </citation>
    <scope>NUCLEOTIDE SEQUENCE [LARGE SCALE GENOMIC DNA]</scope>
    <source>
        <strain evidence="4">DSM 24740</strain>
    </source>
</reference>
<dbReference type="AlphaFoldDB" id="A0A1H9M152"/>
<evidence type="ECO:0000256" key="1">
    <source>
        <dbReference type="SAM" id="MobiDB-lite"/>
    </source>
</evidence>